<reference evidence="2 3" key="1">
    <citation type="journal article" date="2021" name="Plant Biotechnol. J.">
        <title>Multi-omics assisted identification of the key and species-specific regulatory components of drought-tolerant mechanisms in Gossypium stocksii.</title>
        <authorList>
            <person name="Yu D."/>
            <person name="Ke L."/>
            <person name="Zhang D."/>
            <person name="Wu Y."/>
            <person name="Sun Y."/>
            <person name="Mei J."/>
            <person name="Sun J."/>
            <person name="Sun Y."/>
        </authorList>
    </citation>
    <scope>NUCLEOTIDE SEQUENCE [LARGE SCALE GENOMIC DNA]</scope>
    <source>
        <strain evidence="3">cv. E1</strain>
        <tissue evidence="2">Leaf</tissue>
    </source>
</reference>
<proteinExistence type="predicted"/>
<dbReference type="EMBL" id="JAIQCV010000010">
    <property type="protein sequence ID" value="KAH1056426.1"/>
    <property type="molecule type" value="Genomic_DNA"/>
</dbReference>
<gene>
    <name evidence="2" type="ORF">J1N35_034491</name>
</gene>
<feature type="region of interest" description="Disordered" evidence="1">
    <location>
        <begin position="13"/>
        <end position="76"/>
    </location>
</feature>
<dbReference type="AlphaFoldDB" id="A0A9D3USF4"/>
<evidence type="ECO:0000313" key="2">
    <source>
        <dbReference type="EMBL" id="KAH1056426.1"/>
    </source>
</evidence>
<evidence type="ECO:0000256" key="1">
    <source>
        <dbReference type="SAM" id="MobiDB-lite"/>
    </source>
</evidence>
<protein>
    <submittedName>
        <fullName evidence="2">Uncharacterized protein</fullName>
    </submittedName>
</protein>
<evidence type="ECO:0000313" key="3">
    <source>
        <dbReference type="Proteomes" id="UP000828251"/>
    </source>
</evidence>
<dbReference type="Proteomes" id="UP000828251">
    <property type="component" value="Unassembled WGS sequence"/>
</dbReference>
<sequence>MFNRITVQVAVVEEVGKAQPTETDPATIEKETKEPKEETKKKESVSITTDCEEGEEANPTPTPLMDNTVVVPPSFTQPMTEQDHEINQIINEIIKCDYEQEDVPLQLLKRKMCYKHNTRKSTLRVE</sequence>
<accession>A0A9D3USF4</accession>
<organism evidence="2 3">
    <name type="scientific">Gossypium stocksii</name>
    <dbReference type="NCBI Taxonomy" id="47602"/>
    <lineage>
        <taxon>Eukaryota</taxon>
        <taxon>Viridiplantae</taxon>
        <taxon>Streptophyta</taxon>
        <taxon>Embryophyta</taxon>
        <taxon>Tracheophyta</taxon>
        <taxon>Spermatophyta</taxon>
        <taxon>Magnoliopsida</taxon>
        <taxon>eudicotyledons</taxon>
        <taxon>Gunneridae</taxon>
        <taxon>Pentapetalae</taxon>
        <taxon>rosids</taxon>
        <taxon>malvids</taxon>
        <taxon>Malvales</taxon>
        <taxon>Malvaceae</taxon>
        <taxon>Malvoideae</taxon>
        <taxon>Gossypium</taxon>
    </lineage>
</organism>
<keyword evidence="3" id="KW-1185">Reference proteome</keyword>
<name>A0A9D3USF4_9ROSI</name>
<comment type="caution">
    <text evidence="2">The sequence shown here is derived from an EMBL/GenBank/DDBJ whole genome shotgun (WGS) entry which is preliminary data.</text>
</comment>
<feature type="compositionally biased region" description="Basic and acidic residues" evidence="1">
    <location>
        <begin position="27"/>
        <end position="44"/>
    </location>
</feature>